<evidence type="ECO:0000313" key="3">
    <source>
        <dbReference type="Proteomes" id="UP000030671"/>
    </source>
</evidence>
<feature type="compositionally biased region" description="Basic and acidic residues" evidence="1">
    <location>
        <begin position="53"/>
        <end position="65"/>
    </location>
</feature>
<name>W4K897_HETIT</name>
<evidence type="ECO:0000256" key="1">
    <source>
        <dbReference type="SAM" id="MobiDB-lite"/>
    </source>
</evidence>
<reference evidence="2 3" key="1">
    <citation type="journal article" date="2012" name="New Phytol.">
        <title>Insight into trade-off between wood decay and parasitism from the genome of a fungal forest pathogen.</title>
        <authorList>
            <person name="Olson A."/>
            <person name="Aerts A."/>
            <person name="Asiegbu F."/>
            <person name="Belbahri L."/>
            <person name="Bouzid O."/>
            <person name="Broberg A."/>
            <person name="Canback B."/>
            <person name="Coutinho P.M."/>
            <person name="Cullen D."/>
            <person name="Dalman K."/>
            <person name="Deflorio G."/>
            <person name="van Diepen L.T."/>
            <person name="Dunand C."/>
            <person name="Duplessis S."/>
            <person name="Durling M."/>
            <person name="Gonthier P."/>
            <person name="Grimwood J."/>
            <person name="Fossdal C.G."/>
            <person name="Hansson D."/>
            <person name="Henrissat B."/>
            <person name="Hietala A."/>
            <person name="Himmelstrand K."/>
            <person name="Hoffmeister D."/>
            <person name="Hogberg N."/>
            <person name="James T.Y."/>
            <person name="Karlsson M."/>
            <person name="Kohler A."/>
            <person name="Kues U."/>
            <person name="Lee Y.H."/>
            <person name="Lin Y.C."/>
            <person name="Lind M."/>
            <person name="Lindquist E."/>
            <person name="Lombard V."/>
            <person name="Lucas S."/>
            <person name="Lunden K."/>
            <person name="Morin E."/>
            <person name="Murat C."/>
            <person name="Park J."/>
            <person name="Raffaello T."/>
            <person name="Rouze P."/>
            <person name="Salamov A."/>
            <person name="Schmutz J."/>
            <person name="Solheim H."/>
            <person name="Stahlberg J."/>
            <person name="Velez H."/>
            <person name="de Vries R.P."/>
            <person name="Wiebenga A."/>
            <person name="Woodward S."/>
            <person name="Yakovlev I."/>
            <person name="Garbelotto M."/>
            <person name="Martin F."/>
            <person name="Grigoriev I.V."/>
            <person name="Stenlid J."/>
        </authorList>
    </citation>
    <scope>NUCLEOTIDE SEQUENCE [LARGE SCALE GENOMIC DNA]</scope>
    <source>
        <strain evidence="2 3">TC 32-1</strain>
    </source>
</reference>
<feature type="region of interest" description="Disordered" evidence="1">
    <location>
        <begin position="45"/>
        <end position="65"/>
    </location>
</feature>
<dbReference type="HOGENOM" id="CLU_2849963_0_0_1"/>
<evidence type="ECO:0000313" key="2">
    <source>
        <dbReference type="EMBL" id="ETW81575.1"/>
    </source>
</evidence>
<dbReference type="Proteomes" id="UP000030671">
    <property type="component" value="Unassembled WGS sequence"/>
</dbReference>
<gene>
    <name evidence="2" type="ORF">HETIRDRAFT_147630</name>
</gene>
<dbReference type="AlphaFoldDB" id="W4K897"/>
<dbReference type="GeneID" id="20667215"/>
<keyword evidence="3" id="KW-1185">Reference proteome</keyword>
<dbReference type="RefSeq" id="XP_009546207.1">
    <property type="nucleotide sequence ID" value="XM_009547912.1"/>
</dbReference>
<sequence length="65" mass="6845">MVEAWRHRLPQHFAEGSAVSRGATRLAAHSPGQLGAAAEVVHRAMSGQPGVDRSIEGSDTGRRLG</sequence>
<dbReference type="EMBL" id="KI925458">
    <property type="protein sequence ID" value="ETW81575.1"/>
    <property type="molecule type" value="Genomic_DNA"/>
</dbReference>
<proteinExistence type="predicted"/>
<organism evidence="2 3">
    <name type="scientific">Heterobasidion irregulare (strain TC 32-1)</name>
    <dbReference type="NCBI Taxonomy" id="747525"/>
    <lineage>
        <taxon>Eukaryota</taxon>
        <taxon>Fungi</taxon>
        <taxon>Dikarya</taxon>
        <taxon>Basidiomycota</taxon>
        <taxon>Agaricomycotina</taxon>
        <taxon>Agaricomycetes</taxon>
        <taxon>Russulales</taxon>
        <taxon>Bondarzewiaceae</taxon>
        <taxon>Heterobasidion</taxon>
        <taxon>Heterobasidion annosum species complex</taxon>
    </lineage>
</organism>
<dbReference type="InParanoid" id="W4K897"/>
<dbReference type="KEGG" id="hir:HETIRDRAFT_147630"/>
<accession>W4K897</accession>
<protein>
    <submittedName>
        <fullName evidence="2">Uncharacterized protein</fullName>
    </submittedName>
</protein>